<dbReference type="InterPro" id="IPR011600">
    <property type="entry name" value="Pept_C14_caspase"/>
</dbReference>
<dbReference type="GO" id="GO:0004197">
    <property type="term" value="F:cysteine-type endopeptidase activity"/>
    <property type="evidence" value="ECO:0007669"/>
    <property type="project" value="InterPro"/>
</dbReference>
<dbReference type="EMBL" id="FLYE01000044">
    <property type="protein sequence ID" value="SCA57389.1"/>
    <property type="molecule type" value="Genomic_DNA"/>
</dbReference>
<sequence>MVKYALILAGLLCLGSPPAFAQTSFMDLWCEYGGKGCVEQPKGLKPAAQPAQKLPSVVKPVQARPVPKPVAKPQRVSTPLIKRNASLAQSKGVKFGRYYALVIGNNKYPHMDNLKTAVGDAKEVARVLKQSYGFSVTSLINATRDQIIASLDEYRKVLRKEDNLLIYYAGHGWLDKESERGYWLPVDAAKDTRARWVSNADITDTLKALKARHVMVVADSCYAGTLTRSAEGGLGQTRGLKLTERPAGYLETLVGRKSRTVLASGALEPVSDQGGGKHSVFAYAFLKSLQSNKGMIDGTQLFGNVRQQVLLNARQTPQYSNIRFAGHDVGGDFVFLRRDR</sequence>
<evidence type="ECO:0000256" key="1">
    <source>
        <dbReference type="SAM" id="SignalP"/>
    </source>
</evidence>
<dbReference type="Gene3D" id="3.40.50.1460">
    <property type="match status" value="1"/>
</dbReference>
<organism evidence="3 4">
    <name type="scientific">Candidatus Terasakiella magnetica</name>
    <dbReference type="NCBI Taxonomy" id="1867952"/>
    <lineage>
        <taxon>Bacteria</taxon>
        <taxon>Pseudomonadati</taxon>
        <taxon>Pseudomonadota</taxon>
        <taxon>Alphaproteobacteria</taxon>
        <taxon>Rhodospirillales</taxon>
        <taxon>Terasakiellaceae</taxon>
        <taxon>Terasakiella</taxon>
    </lineage>
</organism>
<name>A0A1C3RJG7_9PROT</name>
<protein>
    <recommendedName>
        <fullName evidence="2">Peptidase C14 caspase domain-containing protein</fullName>
    </recommendedName>
</protein>
<dbReference type="PANTHER" id="PTHR22576">
    <property type="entry name" value="MUCOSA ASSOCIATED LYMPHOID TISSUE LYMPHOMA TRANSLOCATION PROTEIN 1/PARACASPASE"/>
    <property type="match status" value="1"/>
</dbReference>
<accession>A0A1C3RJG7</accession>
<reference evidence="3 4" key="1">
    <citation type="submission" date="2016-07" db="EMBL/GenBank/DDBJ databases">
        <authorList>
            <person name="Lefevre C.T."/>
        </authorList>
    </citation>
    <scope>NUCLEOTIDE SEQUENCE [LARGE SCALE GENOMIC DNA]</scope>
    <source>
        <strain evidence="3">PR1</strain>
    </source>
</reference>
<keyword evidence="1" id="KW-0732">Signal</keyword>
<feature type="signal peptide" evidence="1">
    <location>
        <begin position="1"/>
        <end position="21"/>
    </location>
</feature>
<dbReference type="Pfam" id="PF00656">
    <property type="entry name" value="Peptidase_C14"/>
    <property type="match status" value="1"/>
</dbReference>
<dbReference type="RefSeq" id="WP_069189421.1">
    <property type="nucleotide sequence ID" value="NZ_FLYE01000044.1"/>
</dbReference>
<dbReference type="AlphaFoldDB" id="A0A1C3RJG7"/>
<gene>
    <name evidence="3" type="ORF">MTBPR1_50145</name>
</gene>
<dbReference type="InterPro" id="IPR052039">
    <property type="entry name" value="Caspase-related_regulators"/>
</dbReference>
<dbReference type="GO" id="GO:0006508">
    <property type="term" value="P:proteolysis"/>
    <property type="evidence" value="ECO:0007669"/>
    <property type="project" value="InterPro"/>
</dbReference>
<dbReference type="OrthoDB" id="112232at2"/>
<feature type="chain" id="PRO_5008680823" description="Peptidase C14 caspase domain-containing protein" evidence="1">
    <location>
        <begin position="22"/>
        <end position="340"/>
    </location>
</feature>
<dbReference type="SUPFAM" id="SSF52129">
    <property type="entry name" value="Caspase-like"/>
    <property type="match status" value="1"/>
</dbReference>
<proteinExistence type="predicted"/>
<dbReference type="InterPro" id="IPR029030">
    <property type="entry name" value="Caspase-like_dom_sf"/>
</dbReference>
<evidence type="ECO:0000259" key="2">
    <source>
        <dbReference type="Pfam" id="PF00656"/>
    </source>
</evidence>
<evidence type="ECO:0000313" key="3">
    <source>
        <dbReference type="EMBL" id="SCA57389.1"/>
    </source>
</evidence>
<dbReference type="STRING" id="1867952.MTBPR1_50145"/>
<feature type="domain" description="Peptidase C14 caspase" evidence="2">
    <location>
        <begin position="99"/>
        <end position="321"/>
    </location>
</feature>
<evidence type="ECO:0000313" key="4">
    <source>
        <dbReference type="Proteomes" id="UP000231658"/>
    </source>
</evidence>
<dbReference type="PANTHER" id="PTHR22576:SF37">
    <property type="entry name" value="MUCOSA-ASSOCIATED LYMPHOID TISSUE LYMPHOMA TRANSLOCATION PROTEIN 1"/>
    <property type="match status" value="1"/>
</dbReference>
<keyword evidence="4" id="KW-1185">Reference proteome</keyword>
<dbReference type="Proteomes" id="UP000231658">
    <property type="component" value="Unassembled WGS sequence"/>
</dbReference>